<dbReference type="InterPro" id="IPR027417">
    <property type="entry name" value="P-loop_NTPase"/>
</dbReference>
<dbReference type="Gene3D" id="3.40.50.300">
    <property type="entry name" value="P-loop containing nucleotide triphosphate hydrolases"/>
    <property type="match status" value="1"/>
</dbReference>
<evidence type="ECO:0000313" key="3">
    <source>
        <dbReference type="EMBL" id="UZD21192.1"/>
    </source>
</evidence>
<feature type="domain" description="Protein CR006 P-loop" evidence="2">
    <location>
        <begin position="13"/>
        <end position="765"/>
    </location>
</feature>
<evidence type="ECO:0000259" key="2">
    <source>
        <dbReference type="Pfam" id="PF13166"/>
    </source>
</evidence>
<feature type="coiled-coil region" evidence="1">
    <location>
        <begin position="457"/>
        <end position="484"/>
    </location>
</feature>
<dbReference type="RefSeq" id="WP_264807662.1">
    <property type="nucleotide sequence ID" value="NZ_CP110226.1"/>
</dbReference>
<accession>A0ABY6MC09</accession>
<protein>
    <submittedName>
        <fullName evidence="3">AAA family ATPase</fullName>
    </submittedName>
</protein>
<reference evidence="3" key="1">
    <citation type="submission" date="2022-10" db="EMBL/GenBank/DDBJ databases">
        <title>Algoriphagus sp. a novel bacteria isolate from halophytes salicornia europaea.</title>
        <authorList>
            <person name="Peng Y."/>
            <person name="Jiang L."/>
            <person name="Lee J."/>
        </authorList>
    </citation>
    <scope>NUCLEOTIDE SEQUENCE</scope>
    <source>
        <strain evidence="3">TR-M5</strain>
    </source>
</reference>
<dbReference type="SUPFAM" id="SSF52540">
    <property type="entry name" value="P-loop containing nucleoside triphosphate hydrolases"/>
    <property type="match status" value="1"/>
</dbReference>
<keyword evidence="1" id="KW-0175">Coiled coil</keyword>
<gene>
    <name evidence="3" type="ORF">OM944_10955</name>
</gene>
<dbReference type="EMBL" id="CP110226">
    <property type="protein sequence ID" value="UZD21192.1"/>
    <property type="molecule type" value="Genomic_DNA"/>
</dbReference>
<keyword evidence="4" id="KW-1185">Reference proteome</keyword>
<dbReference type="Pfam" id="PF13166">
    <property type="entry name" value="AAA_13"/>
    <property type="match status" value="1"/>
</dbReference>
<sequence length="784" mass="91986">MTLIKNIKSLKDFGIFQNSEWKDLPEFKRFNLIYGWNRCGKTTLSRVFSSCEKKLIYHKDLFRQFPINGEFEIELFDKTSIKSKVIQNSNLEIRVFNQDFIEDNVSFEPNRSSNGIVYLSEGDIESKKKLEKLKTEKKELKAIFDLAKKNKDSKEKIKNSFLQSVGREVSNVLFDKTYNKIKVEQRIKEFGIEKIKEKEIDEIARLKLEEKVKRKVGKEISTYKNIEIKLLLFNGLDKIYEHVKILLSKKVVSETIDKLKDDEELNNWVKKGFELHKSKDEYGKCLFCDNPLPNKLFDIFSKHFSKDYIDLQNDIEFFITLAKELKFSQIPNSNSEIYPEFKDEYNLIADRLNSSIKDFNSWISSDLEGLLNQKSTNPFDNDLIDMLVEPRDFEKEINENISLLNQVILKHNQLVIGHNDEVKKSKEKLELHTIAKAIIEEDFKEMEDEYLLSIEEEQFKLQALTEIEKEIDKIENETSQIGNALKKINSYLKSYFGKDEISLGLDDSKKGYLIYRDGKTASNLSEGEKTAIAFSYFIVKTEEKDFKVSNSVVFIDDPISSLDSNFVYHSFSLIKEHFQGTRQLFISTHNFHFFNLIKEWFNLENKKVQEKNIELEKKKSELKPVPSEFFMVESYYESEKRKSELKLLDKTLKRFKSEYHFLFNNINQFLSTSPEYGDLYTIGNISRRFFEIYADFKIPNTSNPRQKMEALLKEANSNGAKISLTDLGKVYKLINEFSHNYEPLSSIEHTDKSECNEAIKTLLSIVEYSDKKHFDIMKKNCLTA</sequence>
<evidence type="ECO:0000313" key="4">
    <source>
        <dbReference type="Proteomes" id="UP001163156"/>
    </source>
</evidence>
<name>A0ABY6MC09_9BACT</name>
<dbReference type="Proteomes" id="UP001163156">
    <property type="component" value="Chromosome"/>
</dbReference>
<organism evidence="3 4">
    <name type="scientific">Algoriphagus halophytocola</name>
    <dbReference type="NCBI Taxonomy" id="2991499"/>
    <lineage>
        <taxon>Bacteria</taxon>
        <taxon>Pseudomonadati</taxon>
        <taxon>Bacteroidota</taxon>
        <taxon>Cytophagia</taxon>
        <taxon>Cytophagales</taxon>
        <taxon>Cyclobacteriaceae</taxon>
        <taxon>Algoriphagus</taxon>
    </lineage>
</organism>
<proteinExistence type="predicted"/>
<dbReference type="InterPro" id="IPR026866">
    <property type="entry name" value="CR006_AAA"/>
</dbReference>
<evidence type="ECO:0000256" key="1">
    <source>
        <dbReference type="SAM" id="Coils"/>
    </source>
</evidence>